<proteinExistence type="predicted"/>
<reference evidence="4 5" key="1">
    <citation type="submission" date="2018-02" db="EMBL/GenBank/DDBJ databases">
        <title>Subsurface microbial communities from deep shales in Ohio and West Virginia, USA.</title>
        <authorList>
            <person name="Wrighton K."/>
        </authorList>
    </citation>
    <scope>NUCLEOTIDE SEQUENCE [LARGE SCALE GENOMIC DNA]</scope>
    <source>
        <strain evidence="4 5">OWC-G53F</strain>
    </source>
</reference>
<dbReference type="AlphaFoldDB" id="A0A2S6GZY0"/>
<dbReference type="OrthoDB" id="9809275at2"/>
<evidence type="ECO:0000256" key="1">
    <source>
        <dbReference type="ARBA" id="ARBA00022741"/>
    </source>
</evidence>
<dbReference type="GO" id="GO:0005524">
    <property type="term" value="F:ATP binding"/>
    <property type="evidence" value="ECO:0007669"/>
    <property type="project" value="UniProtKB-KW"/>
</dbReference>
<dbReference type="PANTHER" id="PTHR33540">
    <property type="entry name" value="TRNA THREONYLCARBAMOYLADENOSINE BIOSYNTHESIS PROTEIN TSAE"/>
    <property type="match status" value="1"/>
</dbReference>
<accession>A0A2S6GZY0</accession>
<name>A0A2S6GZY0_9GAMM</name>
<evidence type="ECO:0000313" key="4">
    <source>
        <dbReference type="EMBL" id="PPK70768.1"/>
    </source>
</evidence>
<evidence type="ECO:0000259" key="3">
    <source>
        <dbReference type="Pfam" id="PF01636"/>
    </source>
</evidence>
<keyword evidence="2" id="KW-0067">ATP-binding</keyword>
<dbReference type="PANTHER" id="PTHR33540:SF1">
    <property type="entry name" value="N-ACETYLMURAMATE_N-ACETYLGLUCOSAMINE KINASE"/>
    <property type="match status" value="1"/>
</dbReference>
<evidence type="ECO:0000313" key="5">
    <source>
        <dbReference type="Proteomes" id="UP000238071"/>
    </source>
</evidence>
<feature type="domain" description="Aminoglycoside phosphotransferase" evidence="3">
    <location>
        <begin position="27"/>
        <end position="254"/>
    </location>
</feature>
<comment type="caution">
    <text evidence="4">The sequence shown here is derived from an EMBL/GenBank/DDBJ whole genome shotgun (WGS) entry which is preliminary data.</text>
</comment>
<keyword evidence="5" id="KW-1185">Reference proteome</keyword>
<dbReference type="Gene3D" id="3.90.1200.10">
    <property type="match status" value="1"/>
</dbReference>
<evidence type="ECO:0000256" key="2">
    <source>
        <dbReference type="ARBA" id="ARBA00022840"/>
    </source>
</evidence>
<gene>
    <name evidence="4" type="ORF">B0F88_108123</name>
</gene>
<sequence>MMPEDLRTMLMFDWLENDLLLTITACAPASSDASFRRYFRVRVSNDGMDAGAVNKQQFIVMDAPPTKENIEPFIRIAKLLAQSRINVPNIFHQNLTDGFLLLEDFGSQCFLDRLDAATAADLYQTAFDSLFKLQTLTPVQNAGLPHYDEPLLRRELAIFDEWFLGQLLDIQIPAAVWEPVRAVLTASALEQPSTCVHRDYHSRNLMVLDSDSPGVIDFQDAVIGPITYDLVSLLRDCYIAWSEAQVKQWRNGYFERLRQAGLVHCGPAQFKRWFDLMGLQRHLKAIGIFSRLHLRDGKSNYLNDIPRTLNYVTAVCATYPELAEFNDFLHDHALPAHGKCSAPVLSAVEVPVLSKVEV</sequence>
<keyword evidence="1" id="KW-0547">Nucleotide-binding</keyword>
<dbReference type="InterPro" id="IPR002575">
    <property type="entry name" value="Aminoglycoside_PTrfase"/>
</dbReference>
<dbReference type="Gene3D" id="3.30.200.20">
    <property type="entry name" value="Phosphorylase Kinase, domain 1"/>
    <property type="match status" value="1"/>
</dbReference>
<dbReference type="Pfam" id="PF01636">
    <property type="entry name" value="APH"/>
    <property type="match status" value="1"/>
</dbReference>
<dbReference type="SUPFAM" id="SSF56112">
    <property type="entry name" value="Protein kinase-like (PK-like)"/>
    <property type="match status" value="1"/>
</dbReference>
<dbReference type="EMBL" id="PTIY01000008">
    <property type="protein sequence ID" value="PPK70768.1"/>
    <property type="molecule type" value="Genomic_DNA"/>
</dbReference>
<dbReference type="InterPro" id="IPR011009">
    <property type="entry name" value="Kinase-like_dom_sf"/>
</dbReference>
<dbReference type="Proteomes" id="UP000238071">
    <property type="component" value="Unassembled WGS sequence"/>
</dbReference>
<organism evidence="4 5">
    <name type="scientific">Methylobacter tundripaludum</name>
    <dbReference type="NCBI Taxonomy" id="173365"/>
    <lineage>
        <taxon>Bacteria</taxon>
        <taxon>Pseudomonadati</taxon>
        <taxon>Pseudomonadota</taxon>
        <taxon>Gammaproteobacteria</taxon>
        <taxon>Methylococcales</taxon>
        <taxon>Methylococcaceae</taxon>
        <taxon>Methylobacter</taxon>
    </lineage>
</organism>
<protein>
    <recommendedName>
        <fullName evidence="3">Aminoglycoside phosphotransferase domain-containing protein</fullName>
    </recommendedName>
</protein>